<dbReference type="CDD" id="cd06261">
    <property type="entry name" value="TM_PBP2"/>
    <property type="match status" value="1"/>
</dbReference>
<dbReference type="PATRIC" id="fig|1178515.4.peg.964"/>
<dbReference type="KEGG" id="pswu:SY83_04760"/>
<dbReference type="PANTHER" id="PTHR43744">
    <property type="entry name" value="ABC TRANSPORTER PERMEASE PROTEIN MG189-RELATED-RELATED"/>
    <property type="match status" value="1"/>
</dbReference>
<keyword evidence="10" id="KW-1185">Reference proteome</keyword>
<dbReference type="EMBL" id="CP011388">
    <property type="protein sequence ID" value="ANE45724.1"/>
    <property type="molecule type" value="Genomic_DNA"/>
</dbReference>
<dbReference type="STRING" id="1178515.SY83_04760"/>
<gene>
    <name evidence="9" type="ORF">SY83_04760</name>
</gene>
<evidence type="ECO:0000256" key="7">
    <source>
        <dbReference type="RuleBase" id="RU363032"/>
    </source>
</evidence>
<comment type="similarity">
    <text evidence="7">Belongs to the binding-protein-dependent transport system permease family.</text>
</comment>
<dbReference type="InterPro" id="IPR000515">
    <property type="entry name" value="MetI-like"/>
</dbReference>
<evidence type="ECO:0000256" key="1">
    <source>
        <dbReference type="ARBA" id="ARBA00004651"/>
    </source>
</evidence>
<protein>
    <submittedName>
        <fullName evidence="9">Sugar ABC transporter permease</fullName>
    </submittedName>
</protein>
<accession>A0A172TFP4</accession>
<evidence type="ECO:0000256" key="4">
    <source>
        <dbReference type="ARBA" id="ARBA00022692"/>
    </source>
</evidence>
<dbReference type="GO" id="GO:0055085">
    <property type="term" value="P:transmembrane transport"/>
    <property type="evidence" value="ECO:0007669"/>
    <property type="project" value="InterPro"/>
</dbReference>
<keyword evidence="3" id="KW-1003">Cell membrane</keyword>
<keyword evidence="5 7" id="KW-1133">Transmembrane helix</keyword>
<dbReference type="RefSeq" id="WP_068604731.1">
    <property type="nucleotide sequence ID" value="NZ_CP011388.1"/>
</dbReference>
<evidence type="ECO:0000256" key="6">
    <source>
        <dbReference type="ARBA" id="ARBA00023136"/>
    </source>
</evidence>
<feature type="transmembrane region" description="Helical" evidence="7">
    <location>
        <begin position="101"/>
        <end position="125"/>
    </location>
</feature>
<dbReference type="Proteomes" id="UP000076927">
    <property type="component" value="Chromosome"/>
</dbReference>
<evidence type="ECO:0000256" key="3">
    <source>
        <dbReference type="ARBA" id="ARBA00022475"/>
    </source>
</evidence>
<evidence type="ECO:0000259" key="8">
    <source>
        <dbReference type="PROSITE" id="PS50928"/>
    </source>
</evidence>
<dbReference type="Gene3D" id="1.10.3720.10">
    <property type="entry name" value="MetI-like"/>
    <property type="match status" value="1"/>
</dbReference>
<evidence type="ECO:0000313" key="10">
    <source>
        <dbReference type="Proteomes" id="UP000076927"/>
    </source>
</evidence>
<name>A0A172TFP4_9BACL</name>
<dbReference type="Pfam" id="PF00528">
    <property type="entry name" value="BPD_transp_1"/>
    <property type="match status" value="1"/>
</dbReference>
<feature type="transmembrane region" description="Helical" evidence="7">
    <location>
        <begin position="236"/>
        <end position="257"/>
    </location>
</feature>
<dbReference type="InterPro" id="IPR035906">
    <property type="entry name" value="MetI-like_sf"/>
</dbReference>
<comment type="subcellular location">
    <subcellularLocation>
        <location evidence="1 7">Cell membrane</location>
        <topology evidence="1 7">Multi-pass membrane protein</topology>
    </subcellularLocation>
</comment>
<feature type="transmembrane region" description="Helical" evidence="7">
    <location>
        <begin position="7"/>
        <end position="26"/>
    </location>
</feature>
<organism evidence="9 10">
    <name type="scientific">Paenibacillus swuensis</name>
    <dbReference type="NCBI Taxonomy" id="1178515"/>
    <lineage>
        <taxon>Bacteria</taxon>
        <taxon>Bacillati</taxon>
        <taxon>Bacillota</taxon>
        <taxon>Bacilli</taxon>
        <taxon>Bacillales</taxon>
        <taxon>Paenibacillaceae</taxon>
        <taxon>Paenibacillus</taxon>
    </lineage>
</organism>
<dbReference type="SUPFAM" id="SSF161098">
    <property type="entry name" value="MetI-like"/>
    <property type="match status" value="1"/>
</dbReference>
<feature type="transmembrane region" description="Helical" evidence="7">
    <location>
        <begin position="137"/>
        <end position="160"/>
    </location>
</feature>
<evidence type="ECO:0000313" key="9">
    <source>
        <dbReference type="EMBL" id="ANE45724.1"/>
    </source>
</evidence>
<proteinExistence type="inferred from homology"/>
<feature type="transmembrane region" description="Helical" evidence="7">
    <location>
        <begin position="172"/>
        <end position="201"/>
    </location>
</feature>
<sequence>MLRKLGIWGTIAIIAVLQIFPLLWLFNFSFLPSSEFFGSSILKWPDPFHWKNYSDALTHGKVPQFFLNSVLVTAVTIVMTTLISIFMAYAFTRMYWKWRGVVLGIILIGMIIPVQTTLLANFLIFKNIGLLDTYWSLILPGIAFNIPISTFILTGFLVSLPREMEEVAVIDGLNIFGLVMKVVIPLCKPAIAAISVMVFLASWSDYINPLTFISSESLKTLPFSIIQFQGQYSSNYGAQFAVLTLISIPSVAIYLLFSEQITKGIMAGAVKG</sequence>
<keyword evidence="4 7" id="KW-0812">Transmembrane</keyword>
<dbReference type="AlphaFoldDB" id="A0A172TFP4"/>
<dbReference type="OrthoDB" id="187395at2"/>
<dbReference type="PROSITE" id="PS50928">
    <property type="entry name" value="ABC_TM1"/>
    <property type="match status" value="1"/>
</dbReference>
<keyword evidence="6 7" id="KW-0472">Membrane</keyword>
<dbReference type="GO" id="GO:0005886">
    <property type="term" value="C:plasma membrane"/>
    <property type="evidence" value="ECO:0007669"/>
    <property type="project" value="UniProtKB-SubCell"/>
</dbReference>
<evidence type="ECO:0000256" key="5">
    <source>
        <dbReference type="ARBA" id="ARBA00022989"/>
    </source>
</evidence>
<dbReference type="PANTHER" id="PTHR43744:SF12">
    <property type="entry name" value="ABC TRANSPORTER PERMEASE PROTEIN MG189-RELATED"/>
    <property type="match status" value="1"/>
</dbReference>
<reference evidence="9 10" key="1">
    <citation type="submission" date="2015-01" db="EMBL/GenBank/DDBJ databases">
        <title>Paenibacillus swuensis/DY6/whole genome sequencing.</title>
        <authorList>
            <person name="Kim M.K."/>
            <person name="Srinivasan S."/>
            <person name="Lee J.-J."/>
        </authorList>
    </citation>
    <scope>NUCLEOTIDE SEQUENCE [LARGE SCALE GENOMIC DNA]</scope>
    <source>
        <strain evidence="9 10">DY6</strain>
    </source>
</reference>
<keyword evidence="2 7" id="KW-0813">Transport</keyword>
<feature type="transmembrane region" description="Helical" evidence="7">
    <location>
        <begin position="65"/>
        <end position="89"/>
    </location>
</feature>
<evidence type="ECO:0000256" key="2">
    <source>
        <dbReference type="ARBA" id="ARBA00022448"/>
    </source>
</evidence>
<feature type="domain" description="ABC transmembrane type-1" evidence="8">
    <location>
        <begin position="66"/>
        <end position="257"/>
    </location>
</feature>